<protein>
    <submittedName>
        <fullName evidence="1">Uncharacterized protein</fullName>
    </submittedName>
</protein>
<accession>A0A645F8D5</accession>
<dbReference type="EMBL" id="VSSQ01055924">
    <property type="protein sequence ID" value="MPN09802.1"/>
    <property type="molecule type" value="Genomic_DNA"/>
</dbReference>
<reference evidence="1" key="1">
    <citation type="submission" date="2019-08" db="EMBL/GenBank/DDBJ databases">
        <authorList>
            <person name="Kucharzyk K."/>
            <person name="Murdoch R.W."/>
            <person name="Higgins S."/>
            <person name="Loffler F."/>
        </authorList>
    </citation>
    <scope>NUCLEOTIDE SEQUENCE</scope>
</reference>
<dbReference type="AlphaFoldDB" id="A0A645F8D5"/>
<evidence type="ECO:0000313" key="1">
    <source>
        <dbReference type="EMBL" id="MPN09802.1"/>
    </source>
</evidence>
<proteinExistence type="predicted"/>
<gene>
    <name evidence="1" type="ORF">SDC9_157094</name>
</gene>
<sequence length="57" mass="6653">MKLVEFELLKKDFMNADDNKKIEMYVSAEGLTEDQYTQLLRLFPLNKINDLEAALNS</sequence>
<name>A0A645F8D5_9ZZZZ</name>
<organism evidence="1">
    <name type="scientific">bioreactor metagenome</name>
    <dbReference type="NCBI Taxonomy" id="1076179"/>
    <lineage>
        <taxon>unclassified sequences</taxon>
        <taxon>metagenomes</taxon>
        <taxon>ecological metagenomes</taxon>
    </lineage>
</organism>
<comment type="caution">
    <text evidence="1">The sequence shown here is derived from an EMBL/GenBank/DDBJ whole genome shotgun (WGS) entry which is preliminary data.</text>
</comment>